<dbReference type="SUPFAM" id="SSF88946">
    <property type="entry name" value="Sigma2 domain of RNA polymerase sigma factors"/>
    <property type="match status" value="1"/>
</dbReference>
<dbReference type="GO" id="GO:0003677">
    <property type="term" value="F:DNA binding"/>
    <property type="evidence" value="ECO:0007669"/>
    <property type="project" value="InterPro"/>
</dbReference>
<evidence type="ECO:0000256" key="4">
    <source>
        <dbReference type="ARBA" id="ARBA00023082"/>
    </source>
</evidence>
<dbReference type="NCBIfam" id="TIGR02937">
    <property type="entry name" value="sigma70-ECF"/>
    <property type="match status" value="1"/>
</dbReference>
<feature type="compositionally biased region" description="Basic and acidic residues" evidence="6">
    <location>
        <begin position="53"/>
        <end position="62"/>
    </location>
</feature>
<dbReference type="Pfam" id="PF08281">
    <property type="entry name" value="Sigma70_r4_2"/>
    <property type="match status" value="1"/>
</dbReference>
<evidence type="ECO:0000256" key="3">
    <source>
        <dbReference type="ARBA" id="ARBA00023015"/>
    </source>
</evidence>
<evidence type="ECO:0000256" key="2">
    <source>
        <dbReference type="ARBA" id="ARBA00011344"/>
    </source>
</evidence>
<keyword evidence="3" id="KW-0805">Transcription regulation</keyword>
<dbReference type="PANTHER" id="PTHR30173">
    <property type="entry name" value="SIGMA 19 FACTOR"/>
    <property type="match status" value="1"/>
</dbReference>
<dbReference type="InterPro" id="IPR013249">
    <property type="entry name" value="RNA_pol_sigma70_r4_t2"/>
</dbReference>
<dbReference type="InterPro" id="IPR014284">
    <property type="entry name" value="RNA_pol_sigma-70_dom"/>
</dbReference>
<proteinExistence type="inferred from homology"/>
<comment type="similarity">
    <text evidence="1">Belongs to the sigma-70 factor family. ECF subfamily.</text>
</comment>
<dbReference type="AlphaFoldDB" id="A0A937RHH2"/>
<comment type="subunit">
    <text evidence="2">Interacts transiently with the RNA polymerase catalytic core formed by RpoA, RpoB, RpoC and RpoZ (2 alpha, 1 beta, 1 beta' and 1 omega subunit) to form the RNA polymerase holoenzyme that can initiate transcription.</text>
</comment>
<dbReference type="GO" id="GO:0016987">
    <property type="term" value="F:sigma factor activity"/>
    <property type="evidence" value="ECO:0007669"/>
    <property type="project" value="UniProtKB-KW"/>
</dbReference>
<dbReference type="PANTHER" id="PTHR30173:SF43">
    <property type="entry name" value="ECF RNA POLYMERASE SIGMA FACTOR SIGI-RELATED"/>
    <property type="match status" value="1"/>
</dbReference>
<evidence type="ECO:0000256" key="6">
    <source>
        <dbReference type="SAM" id="MobiDB-lite"/>
    </source>
</evidence>
<comment type="caution">
    <text evidence="9">The sequence shown here is derived from an EMBL/GenBank/DDBJ whole genome shotgun (WGS) entry which is preliminary data.</text>
</comment>
<dbReference type="SUPFAM" id="SSF88659">
    <property type="entry name" value="Sigma3 and sigma4 domains of RNA polymerase sigma factors"/>
    <property type="match status" value="1"/>
</dbReference>
<evidence type="ECO:0000313" key="10">
    <source>
        <dbReference type="Proteomes" id="UP000604475"/>
    </source>
</evidence>
<feature type="domain" description="RNA polymerase sigma factor 70 region 4 type 2" evidence="8">
    <location>
        <begin position="88"/>
        <end position="138"/>
    </location>
</feature>
<dbReference type="Gene3D" id="1.10.1740.10">
    <property type="match status" value="1"/>
</dbReference>
<dbReference type="InterPro" id="IPR013325">
    <property type="entry name" value="RNA_pol_sigma_r2"/>
</dbReference>
<name>A0A937RHH2_9ACTN</name>
<organism evidence="9 10">
    <name type="scientific">Frankia nepalensis</name>
    <dbReference type="NCBI Taxonomy" id="1836974"/>
    <lineage>
        <taxon>Bacteria</taxon>
        <taxon>Bacillati</taxon>
        <taxon>Actinomycetota</taxon>
        <taxon>Actinomycetes</taxon>
        <taxon>Frankiales</taxon>
        <taxon>Frankiaceae</taxon>
        <taxon>Frankia</taxon>
    </lineage>
</organism>
<dbReference type="SUPFAM" id="SSF54427">
    <property type="entry name" value="NTF2-like"/>
    <property type="match status" value="1"/>
</dbReference>
<evidence type="ECO:0000256" key="1">
    <source>
        <dbReference type="ARBA" id="ARBA00010641"/>
    </source>
</evidence>
<dbReference type="Gene3D" id="1.10.10.10">
    <property type="entry name" value="Winged helix-like DNA-binding domain superfamily/Winged helix DNA-binding domain"/>
    <property type="match status" value="1"/>
</dbReference>
<dbReference type="EMBL" id="JAEACQ010000123">
    <property type="protein sequence ID" value="MBL7626111.1"/>
    <property type="molecule type" value="Genomic_DNA"/>
</dbReference>
<feature type="domain" description="RNA polymerase sigma-70 region 2" evidence="7">
    <location>
        <begin position="1"/>
        <end position="50"/>
    </location>
</feature>
<dbReference type="Gene3D" id="3.10.450.50">
    <property type="match status" value="1"/>
</dbReference>
<accession>A0A937RHH2</accession>
<dbReference type="InterPro" id="IPR007627">
    <property type="entry name" value="RNA_pol_sigma70_r2"/>
</dbReference>
<dbReference type="Pfam" id="PF04542">
    <property type="entry name" value="Sigma70_r2"/>
    <property type="match status" value="1"/>
</dbReference>
<dbReference type="Proteomes" id="UP000604475">
    <property type="component" value="Unassembled WGS sequence"/>
</dbReference>
<evidence type="ECO:0000259" key="7">
    <source>
        <dbReference type="Pfam" id="PF04542"/>
    </source>
</evidence>
<evidence type="ECO:0000259" key="8">
    <source>
        <dbReference type="Pfam" id="PF08281"/>
    </source>
</evidence>
<keyword evidence="5" id="KW-0804">Transcription</keyword>
<evidence type="ECO:0000313" key="9">
    <source>
        <dbReference type="EMBL" id="MBL7626111.1"/>
    </source>
</evidence>
<dbReference type="InterPro" id="IPR032710">
    <property type="entry name" value="NTF2-like_dom_sf"/>
</dbReference>
<dbReference type="InterPro" id="IPR036388">
    <property type="entry name" value="WH-like_DNA-bd_sf"/>
</dbReference>
<protein>
    <submittedName>
        <fullName evidence="9">Sigma-70 family RNA polymerase sigma factor</fullName>
    </submittedName>
</protein>
<keyword evidence="4" id="KW-0731">Sigma factor</keyword>
<keyword evidence="10" id="KW-1185">Reference proteome</keyword>
<gene>
    <name evidence="9" type="ORF">I7412_02750</name>
</gene>
<feature type="region of interest" description="Disordered" evidence="6">
    <location>
        <begin position="53"/>
        <end position="76"/>
    </location>
</feature>
<dbReference type="InterPro" id="IPR052704">
    <property type="entry name" value="ECF_Sigma-70_Domain"/>
</dbReference>
<reference evidence="9" key="1">
    <citation type="submission" date="2020-12" db="EMBL/GenBank/DDBJ databases">
        <title>Genomic characterization of non-nitrogen-fixing Frankia strains.</title>
        <authorList>
            <person name="Carlos-Shanley C."/>
            <person name="Guerra T."/>
            <person name="Hahn D."/>
        </authorList>
    </citation>
    <scope>NUCLEOTIDE SEQUENCE</scope>
    <source>
        <strain evidence="9">CN6</strain>
    </source>
</reference>
<dbReference type="InterPro" id="IPR013324">
    <property type="entry name" value="RNA_pol_sigma_r3/r4-like"/>
</dbReference>
<dbReference type="GO" id="GO:0006352">
    <property type="term" value="P:DNA-templated transcription initiation"/>
    <property type="evidence" value="ECO:0007669"/>
    <property type="project" value="InterPro"/>
</dbReference>
<sequence>MLGSFTEADDAVQEAWLRLARSDADSIDNLRGWLTTVVGRVCLNALRSRAARREEPVDDRLPDPVVTRPDEAPGPEQEAVLADSVGLALLLVLDTLTPPERLAFVLHDLFGVAFDEIAPMVGRSVDASRQLASRARRRVRGAAAAGAADATEPVTGVDRARQRAVVEAFFAAARGGDFEGLLAVLDPDVVLRADIGTLATPAGVAAAAGVRRGAHQVARNALMFANPASVLHPALVNGTTGVVVTVDGRPAAVMAFTVTGGRITEIDAWSGQDRLRHLDLPVLGD</sequence>
<evidence type="ECO:0000256" key="5">
    <source>
        <dbReference type="ARBA" id="ARBA00023163"/>
    </source>
</evidence>